<dbReference type="KEGG" id="ebla:JGUZn3_03580"/>
<protein>
    <submittedName>
        <fullName evidence="1">Uncharacterized protein</fullName>
    </submittedName>
</protein>
<dbReference type="RefSeq" id="WP_203414049.1">
    <property type="nucleotide sequence ID" value="NZ_CP060244.1"/>
</dbReference>
<dbReference type="Proteomes" id="UP000516349">
    <property type="component" value="Chromosome"/>
</dbReference>
<keyword evidence="2" id="KW-1185">Reference proteome</keyword>
<organism evidence="1 2">
    <name type="scientific">Entomobacter blattae</name>
    <dbReference type="NCBI Taxonomy" id="2762277"/>
    <lineage>
        <taxon>Bacteria</taxon>
        <taxon>Pseudomonadati</taxon>
        <taxon>Pseudomonadota</taxon>
        <taxon>Alphaproteobacteria</taxon>
        <taxon>Acetobacterales</taxon>
        <taxon>Acetobacteraceae</taxon>
        <taxon>Entomobacter</taxon>
    </lineage>
</organism>
<accession>A0A7H1NP99</accession>
<dbReference type="AlphaFoldDB" id="A0A7H1NP99"/>
<proteinExistence type="predicted"/>
<evidence type="ECO:0000313" key="1">
    <source>
        <dbReference type="EMBL" id="QNT77609.1"/>
    </source>
</evidence>
<evidence type="ECO:0000313" key="2">
    <source>
        <dbReference type="Proteomes" id="UP000516349"/>
    </source>
</evidence>
<reference evidence="1 2" key="1">
    <citation type="submission" date="2020-08" db="EMBL/GenBank/DDBJ databases">
        <title>Complete genome sequence of Entomobacter blattae G55GP.</title>
        <authorList>
            <person name="Poehlein A."/>
            <person name="Guzman J."/>
            <person name="Daniel R."/>
            <person name="Vilcinskas A."/>
        </authorList>
    </citation>
    <scope>NUCLEOTIDE SEQUENCE [LARGE SCALE GENOMIC DNA]</scope>
    <source>
        <strain evidence="1 2">G55GP</strain>
    </source>
</reference>
<dbReference type="EMBL" id="CP060244">
    <property type="protein sequence ID" value="QNT77609.1"/>
    <property type="molecule type" value="Genomic_DNA"/>
</dbReference>
<name>A0A7H1NP99_9PROT</name>
<sequence length="321" mass="37273">MKNAPSTPLARILIQELLHRPIHPYAEELIQTILGKSQPLGVLFYGSAIEKDDPDGILDFYVIVNKVSDWPGSVLKHFGNRVLPPNVEYYECQIRGQVIRAKVAIITLKQFYKMSGRYSYDITIWARFAQPARLVWVNNPKAADAILVCLIRCVKTATFWAAVLGSREGKGEAFWYSLFQKTYQAELRMEDNNRPRILLERKEERYTYFLREGWKAQNIPFQEKDGVFSPLIEKEKKQALFQRWLARSKKGKPLNLLRILKAVFTFEGGVDYVAWKIFRHQNIKITLSNFERRHPVLASPSLLYKLVKSRALKFHQGKNKG</sequence>
<gene>
    <name evidence="1" type="ORF">JGUZn3_03580</name>
</gene>